<organism evidence="2 3">
    <name type="scientific">Propionicimonas paludicola</name>
    <dbReference type="NCBI Taxonomy" id="185243"/>
    <lineage>
        <taxon>Bacteria</taxon>
        <taxon>Bacillati</taxon>
        <taxon>Actinomycetota</taxon>
        <taxon>Actinomycetes</taxon>
        <taxon>Propionibacteriales</taxon>
        <taxon>Nocardioidaceae</taxon>
        <taxon>Propionicimonas</taxon>
    </lineage>
</organism>
<protein>
    <submittedName>
        <fullName evidence="2">Vancomycin resistance protein YoaR</fullName>
    </submittedName>
</protein>
<dbReference type="InterPro" id="IPR022029">
    <property type="entry name" value="YoaR-like_PG-bd"/>
</dbReference>
<dbReference type="OrthoDB" id="9813301at2"/>
<proteinExistence type="predicted"/>
<dbReference type="Pfam" id="PF04294">
    <property type="entry name" value="VanW"/>
    <property type="match status" value="1"/>
</dbReference>
<evidence type="ECO:0000259" key="1">
    <source>
        <dbReference type="Pfam" id="PF12229"/>
    </source>
</evidence>
<sequence length="575" mass="60728">MARAKSKRMSMTARVGIGTVVGLVVLLGGAYLVGHQLAGDRVPRHTSVSEVALGGLTAAQAQAKLTSEFGPKLDGQLVLTAGDTTVSFTPADAGLAVDYPATVAGLGAGGSWNPVDILTVLFGGGAHQPVLTVDQTKLAAQISALAKQVDVPAVSASVGYEAGKPVTTESAPGTLLDRDQTARTVQAEFLTRKTIAATVVPAPPEVTTEQAEQVAEKLALTAISAPVSVQVGDAGKLTISPALIAETLTFEGRTGMLVPVFDTKALVKKLDPALNKIGLDQPRDATVTIAKGKPRVVPAKDGEGIDPTELGSVLAEAVLKPEGRTGAVSVSSRPAGFTTQQAQASGVKKVIGKFTTYFPGTTYRYNNIGKAAKLINGTFLKPGETFSMNQTLGKRTKQAGWMAGGAIDGGKIVERLGGGISQATTTTFNAIFFAGLEDIYHKPHSLYFNRYPVGREATLDWVSVDMKFRNDSPYGVVLQAWITGRPGSQGSVTVQVWSTQRYTIKTTTPVRSNYRAPGPTVYDESEGCKPQNAMSGFDVKFDRLFYQGKRLVKREPFKWRYNSLTPVVCGAKPKG</sequence>
<dbReference type="InterPro" id="IPR052913">
    <property type="entry name" value="Glycopeptide_resist_protein"/>
</dbReference>
<dbReference type="EMBL" id="PDJC01000001">
    <property type="protein sequence ID" value="PFG17315.1"/>
    <property type="molecule type" value="Genomic_DNA"/>
</dbReference>
<feature type="domain" description="YoaR-like putative peptidoglycan binding" evidence="1">
    <location>
        <begin position="89"/>
        <end position="188"/>
    </location>
</feature>
<gene>
    <name evidence="2" type="ORF">ATK74_1882</name>
</gene>
<feature type="domain" description="YoaR-like putative peptidoglycan binding" evidence="1">
    <location>
        <begin position="254"/>
        <end position="321"/>
    </location>
</feature>
<evidence type="ECO:0000313" key="2">
    <source>
        <dbReference type="EMBL" id="PFG17315.1"/>
    </source>
</evidence>
<dbReference type="Proteomes" id="UP000226079">
    <property type="component" value="Unassembled WGS sequence"/>
</dbReference>
<comment type="caution">
    <text evidence="2">The sequence shown here is derived from an EMBL/GenBank/DDBJ whole genome shotgun (WGS) entry which is preliminary data.</text>
</comment>
<dbReference type="InterPro" id="IPR007391">
    <property type="entry name" value="Vancomycin_resist_VanW"/>
</dbReference>
<dbReference type="Pfam" id="PF12229">
    <property type="entry name" value="PG_binding_4"/>
    <property type="match status" value="2"/>
</dbReference>
<reference evidence="2 3" key="1">
    <citation type="submission" date="2017-10" db="EMBL/GenBank/DDBJ databases">
        <title>Sequencing the genomes of 1000 actinobacteria strains.</title>
        <authorList>
            <person name="Klenk H.-P."/>
        </authorList>
    </citation>
    <scope>NUCLEOTIDE SEQUENCE [LARGE SCALE GENOMIC DNA]</scope>
    <source>
        <strain evidence="2 3">DSM 15597</strain>
    </source>
</reference>
<dbReference type="AlphaFoldDB" id="A0A2A9CTD6"/>
<dbReference type="RefSeq" id="WP_098460755.1">
    <property type="nucleotide sequence ID" value="NZ_PDJC01000001.1"/>
</dbReference>
<accession>A0A2A9CTD6</accession>
<dbReference type="PANTHER" id="PTHR35788:SF1">
    <property type="entry name" value="EXPORTED PROTEIN"/>
    <property type="match status" value="1"/>
</dbReference>
<name>A0A2A9CTD6_9ACTN</name>
<dbReference type="PANTHER" id="PTHR35788">
    <property type="entry name" value="EXPORTED PROTEIN-RELATED"/>
    <property type="match status" value="1"/>
</dbReference>
<keyword evidence="3" id="KW-1185">Reference proteome</keyword>
<evidence type="ECO:0000313" key="3">
    <source>
        <dbReference type="Proteomes" id="UP000226079"/>
    </source>
</evidence>